<organism evidence="10 11">
    <name type="scientific">Alteraurantiacibacter lauratis</name>
    <dbReference type="NCBI Taxonomy" id="2054627"/>
    <lineage>
        <taxon>Bacteria</taxon>
        <taxon>Pseudomonadati</taxon>
        <taxon>Pseudomonadota</taxon>
        <taxon>Alphaproteobacteria</taxon>
        <taxon>Sphingomonadales</taxon>
        <taxon>Erythrobacteraceae</taxon>
        <taxon>Alteraurantiacibacter</taxon>
    </lineage>
</organism>
<proteinExistence type="inferred from homology"/>
<feature type="binding site" evidence="8">
    <location>
        <position position="104"/>
    </location>
    <ligand>
        <name>Mg(2+)</name>
        <dbReference type="ChEBI" id="CHEBI:18420"/>
    </ligand>
</feature>
<keyword evidence="3 8" id="KW-0540">Nuclease</keyword>
<keyword evidence="8" id="KW-0800">Toxin</keyword>
<evidence type="ECO:0000256" key="5">
    <source>
        <dbReference type="ARBA" id="ARBA00022801"/>
    </source>
</evidence>
<evidence type="ECO:0000256" key="8">
    <source>
        <dbReference type="HAMAP-Rule" id="MF_00265"/>
    </source>
</evidence>
<evidence type="ECO:0000256" key="3">
    <source>
        <dbReference type="ARBA" id="ARBA00022722"/>
    </source>
</evidence>
<dbReference type="SUPFAM" id="SSF88723">
    <property type="entry name" value="PIN domain-like"/>
    <property type="match status" value="1"/>
</dbReference>
<accession>A0ABV7EFL4</accession>
<dbReference type="PANTHER" id="PTHR33653">
    <property type="entry name" value="RIBONUCLEASE VAPC2"/>
    <property type="match status" value="1"/>
</dbReference>
<comment type="cofactor">
    <cofactor evidence="1 8">
        <name>Mg(2+)</name>
        <dbReference type="ChEBI" id="CHEBI:18420"/>
    </cofactor>
</comment>
<feature type="binding site" evidence="8">
    <location>
        <position position="5"/>
    </location>
    <ligand>
        <name>Mg(2+)</name>
        <dbReference type="ChEBI" id="CHEBI:18420"/>
    </ligand>
</feature>
<keyword evidence="11" id="KW-1185">Reference proteome</keyword>
<comment type="similarity">
    <text evidence="7 8">Belongs to the PINc/VapC protein family.</text>
</comment>
<evidence type="ECO:0000259" key="9">
    <source>
        <dbReference type="Pfam" id="PF01850"/>
    </source>
</evidence>
<sequence>MILLDTNVVSALMRDEPDPAIIAWLDSLPSGSIWTSTITAFEIRFGIELLSESRRRRSLEEAFDLVLASDLEGRVLPFDEGAADAAARLAARRRQQGKPIEIRDVQIAGIALARKTMLATRNVRHFEDTGVNLVNPWSVLP</sequence>
<dbReference type="PANTHER" id="PTHR33653:SF1">
    <property type="entry name" value="RIBONUCLEASE VAPC2"/>
    <property type="match status" value="1"/>
</dbReference>
<comment type="function">
    <text evidence="8">Toxic component of a toxin-antitoxin (TA) system. An RNase.</text>
</comment>
<evidence type="ECO:0000313" key="10">
    <source>
        <dbReference type="EMBL" id="MFC3100634.1"/>
    </source>
</evidence>
<dbReference type="EMBL" id="JBHRSU010000022">
    <property type="protein sequence ID" value="MFC3100634.1"/>
    <property type="molecule type" value="Genomic_DNA"/>
</dbReference>
<dbReference type="Pfam" id="PF01850">
    <property type="entry name" value="PIN"/>
    <property type="match status" value="1"/>
</dbReference>
<dbReference type="CDD" id="cd18731">
    <property type="entry name" value="PIN_NgFitB-like"/>
    <property type="match status" value="1"/>
</dbReference>
<dbReference type="InterPro" id="IPR050556">
    <property type="entry name" value="Type_II_TA_system_RNase"/>
</dbReference>
<reference evidence="11" key="1">
    <citation type="journal article" date="2019" name="Int. J. Syst. Evol. Microbiol.">
        <title>The Global Catalogue of Microorganisms (GCM) 10K type strain sequencing project: providing services to taxonomists for standard genome sequencing and annotation.</title>
        <authorList>
            <consortium name="The Broad Institute Genomics Platform"/>
            <consortium name="The Broad Institute Genome Sequencing Center for Infectious Disease"/>
            <person name="Wu L."/>
            <person name="Ma J."/>
        </authorList>
    </citation>
    <scope>NUCLEOTIDE SEQUENCE [LARGE SCALE GENOMIC DNA]</scope>
    <source>
        <strain evidence="11">KCTC 52606</strain>
    </source>
</reference>
<evidence type="ECO:0000313" key="11">
    <source>
        <dbReference type="Proteomes" id="UP001595378"/>
    </source>
</evidence>
<dbReference type="InterPro" id="IPR029060">
    <property type="entry name" value="PIN-like_dom_sf"/>
</dbReference>
<keyword evidence="2 8" id="KW-1277">Toxin-antitoxin system</keyword>
<dbReference type="RefSeq" id="WP_188236030.1">
    <property type="nucleotide sequence ID" value="NZ_JBANRN010000022.1"/>
</dbReference>
<evidence type="ECO:0000256" key="7">
    <source>
        <dbReference type="ARBA" id="ARBA00038093"/>
    </source>
</evidence>
<gene>
    <name evidence="8" type="primary">vapC</name>
    <name evidence="10" type="ORF">ACFODK_07030</name>
</gene>
<dbReference type="Proteomes" id="UP001595378">
    <property type="component" value="Unassembled WGS sequence"/>
</dbReference>
<keyword evidence="4 8" id="KW-0479">Metal-binding</keyword>
<dbReference type="InterPro" id="IPR002716">
    <property type="entry name" value="PIN_dom"/>
</dbReference>
<keyword evidence="6 8" id="KW-0460">Magnesium</keyword>
<dbReference type="Gene3D" id="3.40.50.1010">
    <property type="entry name" value="5'-nuclease"/>
    <property type="match status" value="1"/>
</dbReference>
<evidence type="ECO:0000256" key="6">
    <source>
        <dbReference type="ARBA" id="ARBA00022842"/>
    </source>
</evidence>
<dbReference type="InterPro" id="IPR022907">
    <property type="entry name" value="VapC_family"/>
</dbReference>
<evidence type="ECO:0000256" key="2">
    <source>
        <dbReference type="ARBA" id="ARBA00022649"/>
    </source>
</evidence>
<evidence type="ECO:0000256" key="1">
    <source>
        <dbReference type="ARBA" id="ARBA00001946"/>
    </source>
</evidence>
<dbReference type="EC" id="3.1.-.-" evidence="8"/>
<keyword evidence="5 8" id="KW-0378">Hydrolase</keyword>
<feature type="domain" description="PIN" evidence="9">
    <location>
        <begin position="2"/>
        <end position="129"/>
    </location>
</feature>
<comment type="caution">
    <text evidence="10">The sequence shown here is derived from an EMBL/GenBank/DDBJ whole genome shotgun (WGS) entry which is preliminary data.</text>
</comment>
<dbReference type="HAMAP" id="MF_00265">
    <property type="entry name" value="VapC_Nob1"/>
    <property type="match status" value="1"/>
</dbReference>
<protein>
    <recommendedName>
        <fullName evidence="8">Ribonuclease VapC</fullName>
        <shortName evidence="8">RNase VapC</shortName>
        <ecNumber evidence="8">3.1.-.-</ecNumber>
    </recommendedName>
    <alternativeName>
        <fullName evidence="8">Toxin VapC</fullName>
    </alternativeName>
</protein>
<name>A0ABV7EFL4_9SPHN</name>
<evidence type="ECO:0000256" key="4">
    <source>
        <dbReference type="ARBA" id="ARBA00022723"/>
    </source>
</evidence>